<dbReference type="Pfam" id="PF06152">
    <property type="entry name" value="Phage_min_cap2"/>
    <property type="match status" value="1"/>
</dbReference>
<keyword evidence="3" id="KW-1185">Reference proteome</keyword>
<reference evidence="2 3" key="1">
    <citation type="submission" date="2024-04" db="EMBL/GenBank/DDBJ databases">
        <title>Limosilactobacillus allomucosae sp. nov., a novel species isolated from wild boar faecal samples as potential probiotics for domestic pigs.</title>
        <authorList>
            <person name="Chen B."/>
        </authorList>
    </citation>
    <scope>NUCLEOTIDE SEQUENCE [LARGE SCALE GENOMIC DNA]</scope>
    <source>
        <strain evidence="2 3">WILCCON 0055</strain>
    </source>
</reference>
<evidence type="ECO:0000256" key="1">
    <source>
        <dbReference type="SAM" id="MobiDB-lite"/>
    </source>
</evidence>
<name>A0ABV0I7J3_9LACO</name>
<feature type="region of interest" description="Disordered" evidence="1">
    <location>
        <begin position="49"/>
        <end position="82"/>
    </location>
</feature>
<organism evidence="2 3">
    <name type="scientific">Limosilactobacillus allomucosae</name>
    <dbReference type="NCBI Taxonomy" id="3142938"/>
    <lineage>
        <taxon>Bacteria</taxon>
        <taxon>Bacillati</taxon>
        <taxon>Bacillota</taxon>
        <taxon>Bacilli</taxon>
        <taxon>Lactobacillales</taxon>
        <taxon>Lactobacillaceae</taxon>
        <taxon>Limosilactobacillus</taxon>
    </lineage>
</organism>
<gene>
    <name evidence="2" type="ORF">AAVZ08_07470</name>
</gene>
<sequence length="82" mass="9341">MVNLVPPESDDYDPKYDSIYNHDYGKPSGTLGINCRHILFPYVPGMNTNHQPQYDPKEAIKNGKPVQGQRARERAIRMPKNG</sequence>
<dbReference type="EMBL" id="JBCNVT010000001">
    <property type="protein sequence ID" value="MEO5286418.1"/>
    <property type="molecule type" value="Genomic_DNA"/>
</dbReference>
<evidence type="ECO:0000313" key="2">
    <source>
        <dbReference type="EMBL" id="MEO5286418.1"/>
    </source>
</evidence>
<evidence type="ECO:0000313" key="3">
    <source>
        <dbReference type="Proteomes" id="UP001456307"/>
    </source>
</evidence>
<protein>
    <submittedName>
        <fullName evidence="2">Phage minor capsid protein</fullName>
    </submittedName>
</protein>
<comment type="caution">
    <text evidence="2">The sequence shown here is derived from an EMBL/GenBank/DDBJ whole genome shotgun (WGS) entry which is preliminary data.</text>
</comment>
<accession>A0ABV0I7J3</accession>
<dbReference type="InterPro" id="IPR009319">
    <property type="entry name" value="Phage_A118_VSP1"/>
</dbReference>
<dbReference type="Proteomes" id="UP001456307">
    <property type="component" value="Unassembled WGS sequence"/>
</dbReference>
<proteinExistence type="predicted"/>
<dbReference type="RefSeq" id="WP_347963847.1">
    <property type="nucleotide sequence ID" value="NZ_JBCNVP010000001.1"/>
</dbReference>